<reference evidence="1" key="2">
    <citation type="submission" date="2021-09" db="EMBL/GenBank/DDBJ databases">
        <authorList>
            <person name="Jia N."/>
            <person name="Wang J."/>
            <person name="Shi W."/>
            <person name="Du L."/>
            <person name="Sun Y."/>
            <person name="Zhan W."/>
            <person name="Jiang J."/>
            <person name="Wang Q."/>
            <person name="Zhang B."/>
            <person name="Ji P."/>
            <person name="Sakyi L.B."/>
            <person name="Cui X."/>
            <person name="Yuan T."/>
            <person name="Jiang B."/>
            <person name="Yang W."/>
            <person name="Lam T.T.-Y."/>
            <person name="Chang Q."/>
            <person name="Ding S."/>
            <person name="Wang X."/>
            <person name="Zhu J."/>
            <person name="Ruan X."/>
            <person name="Zhao L."/>
            <person name="Wei J."/>
            <person name="Que T."/>
            <person name="Du C."/>
            <person name="Cheng J."/>
            <person name="Dai P."/>
            <person name="Han X."/>
            <person name="Huang E."/>
            <person name="Gao Y."/>
            <person name="Liu J."/>
            <person name="Shao H."/>
            <person name="Ye R."/>
            <person name="Li L."/>
            <person name="Wei W."/>
            <person name="Wang X."/>
            <person name="Wang C."/>
            <person name="Huo Q."/>
            <person name="Li W."/>
            <person name="Guo W."/>
            <person name="Chen H."/>
            <person name="Chen S."/>
            <person name="Zhou L."/>
            <person name="Zhou L."/>
            <person name="Ni X."/>
            <person name="Tian J."/>
            <person name="Zhou Y."/>
            <person name="Sheng Y."/>
            <person name="Liu T."/>
            <person name="Pan Y."/>
            <person name="Xia L."/>
            <person name="Li J."/>
            <person name="Zhao F."/>
            <person name="Cao W."/>
        </authorList>
    </citation>
    <scope>NUCLEOTIDE SEQUENCE</scope>
    <source>
        <strain evidence="1">Rsan-2018</strain>
        <tissue evidence="1">Larvae</tissue>
    </source>
</reference>
<gene>
    <name evidence="1" type="ORF">HPB52_015114</name>
</gene>
<dbReference type="EMBL" id="JABSTV010001250">
    <property type="protein sequence ID" value="KAH7957087.1"/>
    <property type="molecule type" value="Genomic_DNA"/>
</dbReference>
<keyword evidence="2" id="KW-1185">Reference proteome</keyword>
<dbReference type="PANTHER" id="PTHR21615">
    <property type="entry name" value="CYCLIN N-TERMINAL DOMAIN-CONTAINING PROTEIN 1"/>
    <property type="match status" value="1"/>
</dbReference>
<proteinExistence type="predicted"/>
<protein>
    <submittedName>
        <fullName evidence="1">Uncharacterized protein</fullName>
    </submittedName>
</protein>
<dbReference type="AlphaFoldDB" id="A0A9D4PWM5"/>
<dbReference type="VEuPathDB" id="VectorBase:RSAN_029251"/>
<reference evidence="1" key="1">
    <citation type="journal article" date="2020" name="Cell">
        <title>Large-Scale Comparative Analyses of Tick Genomes Elucidate Their Genetic Diversity and Vector Capacities.</title>
        <authorList>
            <consortium name="Tick Genome and Microbiome Consortium (TIGMIC)"/>
            <person name="Jia N."/>
            <person name="Wang J."/>
            <person name="Shi W."/>
            <person name="Du L."/>
            <person name="Sun Y."/>
            <person name="Zhan W."/>
            <person name="Jiang J.F."/>
            <person name="Wang Q."/>
            <person name="Zhang B."/>
            <person name="Ji P."/>
            <person name="Bell-Sakyi L."/>
            <person name="Cui X.M."/>
            <person name="Yuan T.T."/>
            <person name="Jiang B.G."/>
            <person name="Yang W.F."/>
            <person name="Lam T.T."/>
            <person name="Chang Q.C."/>
            <person name="Ding S.J."/>
            <person name="Wang X.J."/>
            <person name="Zhu J.G."/>
            <person name="Ruan X.D."/>
            <person name="Zhao L."/>
            <person name="Wei J.T."/>
            <person name="Ye R.Z."/>
            <person name="Que T.C."/>
            <person name="Du C.H."/>
            <person name="Zhou Y.H."/>
            <person name="Cheng J.X."/>
            <person name="Dai P.F."/>
            <person name="Guo W.B."/>
            <person name="Han X.H."/>
            <person name="Huang E.J."/>
            <person name="Li L.F."/>
            <person name="Wei W."/>
            <person name="Gao Y.C."/>
            <person name="Liu J.Z."/>
            <person name="Shao H.Z."/>
            <person name="Wang X."/>
            <person name="Wang C.C."/>
            <person name="Yang T.C."/>
            <person name="Huo Q.B."/>
            <person name="Li W."/>
            <person name="Chen H.Y."/>
            <person name="Chen S.E."/>
            <person name="Zhou L.G."/>
            <person name="Ni X.B."/>
            <person name="Tian J.H."/>
            <person name="Sheng Y."/>
            <person name="Liu T."/>
            <person name="Pan Y.S."/>
            <person name="Xia L.Y."/>
            <person name="Li J."/>
            <person name="Zhao F."/>
            <person name="Cao W.C."/>
        </authorList>
    </citation>
    <scope>NUCLEOTIDE SEQUENCE</scope>
    <source>
        <strain evidence="1">Rsan-2018</strain>
    </source>
</reference>
<dbReference type="SUPFAM" id="SSF47954">
    <property type="entry name" value="Cyclin-like"/>
    <property type="match status" value="1"/>
</dbReference>
<sequence>MVAGARSHLPQGLPVSEQHRRAVVQTCIELKLPICVQVTALEYLDRFLVQHVRDLREQLGAGSPACANVSWDSVMGRMREQVMLRMLSCIQIASKMFSSVRPGYGARGCAAFESAVE</sequence>
<accession>A0A9D4PWM5</accession>
<dbReference type="Proteomes" id="UP000821837">
    <property type="component" value="Unassembled WGS sequence"/>
</dbReference>
<comment type="caution">
    <text evidence="1">The sequence shown here is derived from an EMBL/GenBank/DDBJ whole genome shotgun (WGS) entry which is preliminary data.</text>
</comment>
<dbReference type="GO" id="GO:0007131">
    <property type="term" value="P:reciprocal meiotic recombination"/>
    <property type="evidence" value="ECO:0007669"/>
    <property type="project" value="TreeGrafter"/>
</dbReference>
<organism evidence="1 2">
    <name type="scientific">Rhipicephalus sanguineus</name>
    <name type="common">Brown dog tick</name>
    <name type="synonym">Ixodes sanguineus</name>
    <dbReference type="NCBI Taxonomy" id="34632"/>
    <lineage>
        <taxon>Eukaryota</taxon>
        <taxon>Metazoa</taxon>
        <taxon>Ecdysozoa</taxon>
        <taxon>Arthropoda</taxon>
        <taxon>Chelicerata</taxon>
        <taxon>Arachnida</taxon>
        <taxon>Acari</taxon>
        <taxon>Parasitiformes</taxon>
        <taxon>Ixodida</taxon>
        <taxon>Ixodoidea</taxon>
        <taxon>Ixodidae</taxon>
        <taxon>Rhipicephalinae</taxon>
        <taxon>Rhipicephalus</taxon>
        <taxon>Rhipicephalus</taxon>
    </lineage>
</organism>
<name>A0A9D4PWM5_RHISA</name>
<evidence type="ECO:0000313" key="1">
    <source>
        <dbReference type="EMBL" id="KAH7957087.1"/>
    </source>
</evidence>
<dbReference type="InterPro" id="IPR036915">
    <property type="entry name" value="Cyclin-like_sf"/>
</dbReference>
<evidence type="ECO:0000313" key="2">
    <source>
        <dbReference type="Proteomes" id="UP000821837"/>
    </source>
</evidence>
<dbReference type="GO" id="GO:0035861">
    <property type="term" value="C:site of double-strand break"/>
    <property type="evidence" value="ECO:0007669"/>
    <property type="project" value="TreeGrafter"/>
</dbReference>
<dbReference type="PANTHER" id="PTHR21615:SF2">
    <property type="entry name" value="CYCLIN N-TERMINAL DOMAIN-CONTAINING PROTEIN 1"/>
    <property type="match status" value="1"/>
</dbReference>